<dbReference type="Proteomes" id="UP000444980">
    <property type="component" value="Unassembled WGS sequence"/>
</dbReference>
<dbReference type="AlphaFoldDB" id="A0A7I9UZ65"/>
<comment type="caution">
    <text evidence="3">The sequence shown here is derived from an EMBL/GenBank/DDBJ whole genome shotgun (WGS) entry which is preliminary data.</text>
</comment>
<feature type="compositionally biased region" description="Pro residues" evidence="1">
    <location>
        <begin position="108"/>
        <end position="127"/>
    </location>
</feature>
<evidence type="ECO:0000256" key="2">
    <source>
        <dbReference type="SAM" id="Phobius"/>
    </source>
</evidence>
<keyword evidence="2" id="KW-1133">Transmembrane helix</keyword>
<sequence length="178" mass="18003">MKALLYLVLGLVFGIFLVVIGVGETSKTTPTCGGRTMSQGDHCVSSKGGRKDFDQQLSSDRRGGYFMIGFGALVILGAAGVAVASLATSDKKPAPGNLTPQARSGPPYGQPLPGQPGQPFPGQPTPGPFGAQPPGVQPFGATAQQPATPPPSANPSPFAPPQTSPPPPGPTSPYTKGQ</sequence>
<proteinExistence type="predicted"/>
<organism evidence="3 4">
    <name type="scientific">Gordonia crocea</name>
    <dbReference type="NCBI Taxonomy" id="589162"/>
    <lineage>
        <taxon>Bacteria</taxon>
        <taxon>Bacillati</taxon>
        <taxon>Actinomycetota</taxon>
        <taxon>Actinomycetes</taxon>
        <taxon>Mycobacteriales</taxon>
        <taxon>Gordoniaceae</taxon>
        <taxon>Gordonia</taxon>
    </lineage>
</organism>
<keyword evidence="2" id="KW-0472">Membrane</keyword>
<dbReference type="RefSeq" id="WP_186343341.1">
    <property type="nucleotide sequence ID" value="NZ_BJOU01000001.1"/>
</dbReference>
<feature type="compositionally biased region" description="Pro residues" evidence="1">
    <location>
        <begin position="147"/>
        <end position="171"/>
    </location>
</feature>
<name>A0A7I9UZ65_9ACTN</name>
<dbReference type="EMBL" id="BJOU01000001">
    <property type="protein sequence ID" value="GED98209.1"/>
    <property type="molecule type" value="Genomic_DNA"/>
</dbReference>
<feature type="compositionally biased region" description="Low complexity" evidence="1">
    <location>
        <begin position="128"/>
        <end position="146"/>
    </location>
</feature>
<feature type="region of interest" description="Disordered" evidence="1">
    <location>
        <begin position="28"/>
        <end position="51"/>
    </location>
</feature>
<reference evidence="4" key="1">
    <citation type="submission" date="2019-06" db="EMBL/GenBank/DDBJ databases">
        <title>Gordonia isolated from sludge of a wastewater treatment plant.</title>
        <authorList>
            <person name="Tamura T."/>
            <person name="Aoyama K."/>
            <person name="Kang Y."/>
            <person name="Saito S."/>
            <person name="Akiyama N."/>
            <person name="Yazawa K."/>
            <person name="Gonoi T."/>
            <person name="Mikami Y."/>
        </authorList>
    </citation>
    <scope>NUCLEOTIDE SEQUENCE [LARGE SCALE GENOMIC DNA]</scope>
    <source>
        <strain evidence="4">NBRC 107697</strain>
    </source>
</reference>
<feature type="region of interest" description="Disordered" evidence="1">
    <location>
        <begin position="89"/>
        <end position="178"/>
    </location>
</feature>
<protein>
    <submittedName>
        <fullName evidence="3">Uncharacterized protein</fullName>
    </submittedName>
</protein>
<feature type="compositionally biased region" description="Polar residues" evidence="1">
    <location>
        <begin position="28"/>
        <end position="39"/>
    </location>
</feature>
<feature type="transmembrane region" description="Helical" evidence="2">
    <location>
        <begin position="65"/>
        <end position="87"/>
    </location>
</feature>
<keyword evidence="2" id="KW-0812">Transmembrane</keyword>
<gene>
    <name evidence="3" type="ORF">nbrc107697_22480</name>
</gene>
<keyword evidence="4" id="KW-1185">Reference proteome</keyword>
<evidence type="ECO:0000313" key="3">
    <source>
        <dbReference type="EMBL" id="GED98209.1"/>
    </source>
</evidence>
<evidence type="ECO:0000256" key="1">
    <source>
        <dbReference type="SAM" id="MobiDB-lite"/>
    </source>
</evidence>
<evidence type="ECO:0000313" key="4">
    <source>
        <dbReference type="Proteomes" id="UP000444980"/>
    </source>
</evidence>
<accession>A0A7I9UZ65</accession>